<evidence type="ECO:0000259" key="10">
    <source>
        <dbReference type="Pfam" id="PF11940"/>
    </source>
</evidence>
<dbReference type="Pfam" id="PF01433">
    <property type="entry name" value="Peptidase_M1"/>
    <property type="match status" value="1"/>
</dbReference>
<dbReference type="InterPro" id="IPR012779">
    <property type="entry name" value="Peptidase_M1_pepN"/>
</dbReference>
<dbReference type="NCBIfam" id="TIGR02414">
    <property type="entry name" value="pepN_proteo"/>
    <property type="match status" value="1"/>
</dbReference>
<dbReference type="PRINTS" id="PR00756">
    <property type="entry name" value="ALADIPTASE"/>
</dbReference>
<dbReference type="InterPro" id="IPR045357">
    <property type="entry name" value="Aminopeptidase_N-like_N"/>
</dbReference>
<dbReference type="Gene3D" id="3.30.2010.30">
    <property type="match status" value="1"/>
</dbReference>
<evidence type="ECO:0000256" key="2">
    <source>
        <dbReference type="ARBA" id="ARBA00010136"/>
    </source>
</evidence>
<comment type="similarity">
    <text evidence="2">Belongs to the peptidase M1 family.</text>
</comment>
<evidence type="ECO:0000259" key="12">
    <source>
        <dbReference type="Pfam" id="PF17900"/>
    </source>
</evidence>
<dbReference type="InterPro" id="IPR035414">
    <property type="entry name" value="Peptidase_M1_pepN_Ig-like"/>
</dbReference>
<evidence type="ECO:0000256" key="6">
    <source>
        <dbReference type="ARBA" id="ARBA00022801"/>
    </source>
</evidence>
<dbReference type="GO" id="GO:0016285">
    <property type="term" value="F:alanyl aminopeptidase activity"/>
    <property type="evidence" value="ECO:0007669"/>
    <property type="project" value="UniProtKB-EC"/>
</dbReference>
<dbReference type="SUPFAM" id="SSF63737">
    <property type="entry name" value="Leukotriene A4 hydrolase N-terminal domain"/>
    <property type="match status" value="1"/>
</dbReference>
<organism evidence="13">
    <name type="scientific">hydrothermal vent metagenome</name>
    <dbReference type="NCBI Taxonomy" id="652676"/>
    <lineage>
        <taxon>unclassified sequences</taxon>
        <taxon>metagenomes</taxon>
        <taxon>ecological metagenomes</taxon>
    </lineage>
</organism>
<keyword evidence="4" id="KW-0645">Protease</keyword>
<feature type="domain" description="Peptidase M1 alanyl aminopeptidase C-terminal" evidence="11">
    <location>
        <begin position="558"/>
        <end position="880"/>
    </location>
</feature>
<dbReference type="InterPro" id="IPR027268">
    <property type="entry name" value="Peptidase_M4/M1_CTD_sf"/>
</dbReference>
<keyword evidence="6 13" id="KW-0378">Hydrolase</keyword>
<dbReference type="Pfam" id="PF11940">
    <property type="entry name" value="DUF3458"/>
    <property type="match status" value="1"/>
</dbReference>
<evidence type="ECO:0000256" key="1">
    <source>
        <dbReference type="ARBA" id="ARBA00001947"/>
    </source>
</evidence>
<keyword evidence="3 13" id="KW-0031">Aminopeptidase</keyword>
<dbReference type="GO" id="GO:0006508">
    <property type="term" value="P:proteolysis"/>
    <property type="evidence" value="ECO:0007669"/>
    <property type="project" value="UniProtKB-KW"/>
</dbReference>
<dbReference type="FunFam" id="2.60.40.1730:FF:000005">
    <property type="entry name" value="Aminopeptidase N"/>
    <property type="match status" value="1"/>
</dbReference>
<keyword evidence="8" id="KW-0482">Metalloprotease</keyword>
<dbReference type="InterPro" id="IPR042097">
    <property type="entry name" value="Aminopeptidase_N-like_N_sf"/>
</dbReference>
<feature type="domain" description="Aminopeptidase N-like N-terminal" evidence="12">
    <location>
        <begin position="107"/>
        <end position="190"/>
    </location>
</feature>
<dbReference type="FunFam" id="2.60.40.1840:FF:000001">
    <property type="entry name" value="Aminopeptidase N"/>
    <property type="match status" value="1"/>
</dbReference>
<comment type="cofactor">
    <cofactor evidence="1">
        <name>Zn(2+)</name>
        <dbReference type="ChEBI" id="CHEBI:29105"/>
    </cofactor>
</comment>
<dbReference type="InterPro" id="IPR001930">
    <property type="entry name" value="Peptidase_M1"/>
</dbReference>
<evidence type="ECO:0000259" key="11">
    <source>
        <dbReference type="Pfam" id="PF17432"/>
    </source>
</evidence>
<evidence type="ECO:0000313" key="13">
    <source>
        <dbReference type="EMBL" id="VAW74458.1"/>
    </source>
</evidence>
<dbReference type="InterPro" id="IPR014782">
    <property type="entry name" value="Peptidase_M1_dom"/>
</dbReference>
<keyword evidence="5" id="KW-0479">Metal-binding</keyword>
<dbReference type="CDD" id="cd09600">
    <property type="entry name" value="M1_APN"/>
    <property type="match status" value="1"/>
</dbReference>
<gene>
    <name evidence="13" type="ORF">MNBD_GAMMA12-190</name>
</gene>
<dbReference type="Gene3D" id="2.60.40.1840">
    <property type="match status" value="1"/>
</dbReference>
<evidence type="ECO:0000256" key="7">
    <source>
        <dbReference type="ARBA" id="ARBA00022833"/>
    </source>
</evidence>
<dbReference type="Pfam" id="PF17432">
    <property type="entry name" value="DUF3458_C"/>
    <property type="match status" value="1"/>
</dbReference>
<name>A0A3B0Y1E1_9ZZZZ</name>
<sequence>MVKGGSPGATYLKDYTQPDYLIDHIDLTFELKESATVVTAKTQFRKNHSGNQGLVLNGSGLILISLSIDGRLLSSDDYSIDGEELTISTVPENFELIVVNQLDPKGNKSLEGLYQSSGIYCTQCEAEGFRKITWYLDRPDVMALFTTTIIAESNQCSAMLSNGNLVEKGTLEDGRAWVKWEDPFKKPCYLFALVAGNLKCIEDKFTTASGREVLLQIWVEPGNIDKCDHAMRSLIKAMQWDEQVYGLEYDLDIYMIVAVNDFNMGAMENKGLNVFNSKYVLALPETATDADFLGIESVIAHEYFHNWTGNRVTCRDWFQLSLKEGLTVFRDQEFSADMNSRAVFRIGDVRTLRSSQFLEDAGPMAHPVRPDSYVEINNFYTATVYNKGAEVVRMYQTLLGRDGFRKGMDLYFQRHDGQAVTTDDFFSAMMDANEISYSTFRRWYSQSGTPVINIKTNYDSDNKKYTITLVQSCQPTPGQDTKQPFLIPIKVGLLNQQGESITLYLEGDDAMQGQPDCTLLLAESSQQFVFNQIEDYPVLSILRDFSAPVKIDYKRDSSELVLLMAHDTDAFCRWEAGQEISSRAMVDLVGQALSGQELSLSQELVDAMAVLLQSPDLDPALIAEMMQLPSQTYLAEQFTQINVAAIFKASQFIYKTLGEAHYDLLLSLYKKNNNVGEYSLEPQAVAQREIKNSCLVWLMSTERDEVFELCFKQFENASNMTDSIAALRMLAQYDNPFREQALQTFYARWKEDVLVMDKWLSVQSISKRVGTFDEIKSLLTHPVFELSNPNKVRALLSSFCYGNPIHFHAENGEGYELAFEHIAKLDKLNPQVAASLLKSMTRWDRYVEPQKSLMKNVLQKVVVLPDLSSDCYEIASKCLNNS</sequence>
<protein>
    <submittedName>
        <fullName evidence="13">Membrane alanine aminopeptidase N</fullName>
        <ecNumber evidence="13">3.4.11.2</ecNumber>
    </submittedName>
</protein>
<dbReference type="EMBL" id="UOFL01000058">
    <property type="protein sequence ID" value="VAW74458.1"/>
    <property type="molecule type" value="Genomic_DNA"/>
</dbReference>
<proteinExistence type="inferred from homology"/>
<dbReference type="GO" id="GO:0008270">
    <property type="term" value="F:zinc ion binding"/>
    <property type="evidence" value="ECO:0007669"/>
    <property type="project" value="InterPro"/>
</dbReference>
<dbReference type="EC" id="3.4.11.2" evidence="13"/>
<evidence type="ECO:0000256" key="4">
    <source>
        <dbReference type="ARBA" id="ARBA00022670"/>
    </source>
</evidence>
<dbReference type="FunFam" id="3.30.2010.30:FF:000002">
    <property type="entry name" value="Putative aminopeptidase N"/>
    <property type="match status" value="1"/>
</dbReference>
<dbReference type="PANTHER" id="PTHR46322">
    <property type="entry name" value="PUROMYCIN-SENSITIVE AMINOPEPTIDASE"/>
    <property type="match status" value="1"/>
</dbReference>
<dbReference type="GO" id="GO:0008237">
    <property type="term" value="F:metallopeptidase activity"/>
    <property type="evidence" value="ECO:0007669"/>
    <property type="project" value="UniProtKB-KW"/>
</dbReference>
<dbReference type="InterPro" id="IPR024601">
    <property type="entry name" value="Peptidase_M1_pepN_C"/>
</dbReference>
<dbReference type="InterPro" id="IPR037144">
    <property type="entry name" value="Peptidase_M1_pepN_C_sf"/>
</dbReference>
<dbReference type="Gene3D" id="1.25.50.10">
    <property type="entry name" value="Peptidase M1, alanyl aminopeptidase, C-terminal domain"/>
    <property type="match status" value="1"/>
</dbReference>
<feature type="domain" description="Peptidase M1 membrane alanine aminopeptidase" evidence="9">
    <location>
        <begin position="230"/>
        <end position="436"/>
    </location>
</feature>
<evidence type="ECO:0000256" key="3">
    <source>
        <dbReference type="ARBA" id="ARBA00022438"/>
    </source>
</evidence>
<dbReference type="FunFam" id="1.10.390.10:FF:000002">
    <property type="entry name" value="Aminopeptidase N"/>
    <property type="match status" value="1"/>
</dbReference>
<feature type="domain" description="Peptidase M1 alanyl aminopeptidase Ig-like fold" evidence="10">
    <location>
        <begin position="448"/>
        <end position="554"/>
    </location>
</feature>
<evidence type="ECO:0000256" key="8">
    <source>
        <dbReference type="ARBA" id="ARBA00023049"/>
    </source>
</evidence>
<dbReference type="InterPro" id="IPR038438">
    <property type="entry name" value="PepN_Ig-like_sf"/>
</dbReference>
<dbReference type="AlphaFoldDB" id="A0A3B0Y1E1"/>
<dbReference type="Gene3D" id="1.10.390.10">
    <property type="entry name" value="Neutral Protease Domain 2"/>
    <property type="match status" value="1"/>
</dbReference>
<dbReference type="PANTHER" id="PTHR46322:SF1">
    <property type="entry name" value="PUROMYCIN-SENSITIVE AMINOPEPTIDASE"/>
    <property type="match status" value="1"/>
</dbReference>
<keyword evidence="7" id="KW-0862">Zinc</keyword>
<accession>A0A3B0Y1E1</accession>
<evidence type="ECO:0000256" key="5">
    <source>
        <dbReference type="ARBA" id="ARBA00022723"/>
    </source>
</evidence>
<evidence type="ECO:0000259" key="9">
    <source>
        <dbReference type="Pfam" id="PF01433"/>
    </source>
</evidence>
<dbReference type="Gene3D" id="2.60.40.1730">
    <property type="entry name" value="tricorn interacting facor f3 domain"/>
    <property type="match status" value="1"/>
</dbReference>
<dbReference type="Pfam" id="PF17900">
    <property type="entry name" value="Peptidase_M1_N"/>
    <property type="match status" value="1"/>
</dbReference>
<dbReference type="SUPFAM" id="SSF55486">
    <property type="entry name" value="Metalloproteases ('zincins'), catalytic domain"/>
    <property type="match status" value="1"/>
</dbReference>
<reference evidence="13" key="1">
    <citation type="submission" date="2018-06" db="EMBL/GenBank/DDBJ databases">
        <authorList>
            <person name="Zhirakovskaya E."/>
        </authorList>
    </citation>
    <scope>NUCLEOTIDE SEQUENCE</scope>
</reference>